<evidence type="ECO:0000256" key="1">
    <source>
        <dbReference type="ARBA" id="ARBA00004571"/>
    </source>
</evidence>
<reference evidence="9" key="1">
    <citation type="journal article" date="2014" name="Int. J. Syst. Evol. Microbiol.">
        <title>Complete genome sequence of Corynebacterium casei LMG S-19264T (=DSM 44701T), isolated from a smear-ripened cheese.</title>
        <authorList>
            <consortium name="US DOE Joint Genome Institute (JGI-PGF)"/>
            <person name="Walter F."/>
            <person name="Albersmeier A."/>
            <person name="Kalinowski J."/>
            <person name="Ruckert C."/>
        </authorList>
    </citation>
    <scope>NUCLEOTIDE SEQUENCE</scope>
    <source>
        <strain evidence="9">CGMCC 1.15966</strain>
    </source>
</reference>
<sequence>MKKSLLSLTFLSLAFNYSNIQAQSLVDNTFMISRDLTNGTARFKAMGGVNTALGGDISSISGNPAGLGFYGQSDASISLNYLNNENKATYFGNSVNQTKGKLGLENIGVVIHYPTHNNTDFGWQNFNVGLSIDKQNNFNDNLKYLGTNNQNSIVHSYTDIMDEDAEFAGDFWNSYLVDKGAANSGRYFPTTLEADDKNQQMDLITTGYKYNTNVSFGANYGNKFYIGARFGFLSFNYDSKSTFLESGWTKTADEIKAENPTTDFAKPSNPAYQYTDITYDLTDINDLTLKGTGINAGLGIIYKPTWDWNIGVNITSPTWTEIQEDSNIETLVDYYKDPNTTTSLHPGYGSKNYGQSFDYAVISPWKSSIGLTKFFGGGLISAEAEYINYASIKYREIVANADLQFESETNYQIKNSFKGAFNLKIGGELLITDQLAVRAGFHYLGSPYKYDSQDDYIASLGFGYVITQSLYIDLAAMQYKQFNYGNSPYSFKTWNTPTPTADVTNTRTNVVLTLGAKF</sequence>
<organism evidence="9 10">
    <name type="scientific">Sphingobacterium cellulitidis</name>
    <dbReference type="NCBI Taxonomy" id="1768011"/>
    <lineage>
        <taxon>Bacteria</taxon>
        <taxon>Pseudomonadati</taxon>
        <taxon>Bacteroidota</taxon>
        <taxon>Sphingobacteriia</taxon>
        <taxon>Sphingobacteriales</taxon>
        <taxon>Sphingobacteriaceae</taxon>
        <taxon>Sphingobacterium</taxon>
    </lineage>
</organism>
<comment type="caution">
    <text evidence="9">The sequence shown here is derived from an EMBL/GenBank/DDBJ whole genome shotgun (WGS) entry which is preliminary data.</text>
</comment>
<comment type="similarity">
    <text evidence="2">Belongs to the OmpP1/FadL family.</text>
</comment>
<reference evidence="9" key="2">
    <citation type="submission" date="2020-09" db="EMBL/GenBank/DDBJ databases">
        <authorList>
            <person name="Sun Q."/>
            <person name="Zhou Y."/>
        </authorList>
    </citation>
    <scope>NUCLEOTIDE SEQUENCE</scope>
    <source>
        <strain evidence="9">CGMCC 1.15966</strain>
    </source>
</reference>
<dbReference type="GO" id="GO:0009279">
    <property type="term" value="C:cell outer membrane"/>
    <property type="evidence" value="ECO:0007669"/>
    <property type="project" value="UniProtKB-SubCell"/>
</dbReference>
<dbReference type="SUPFAM" id="SSF56935">
    <property type="entry name" value="Porins"/>
    <property type="match status" value="1"/>
</dbReference>
<evidence type="ECO:0000313" key="10">
    <source>
        <dbReference type="Proteomes" id="UP000614460"/>
    </source>
</evidence>
<dbReference type="PANTHER" id="PTHR35093">
    <property type="entry name" value="OUTER MEMBRANE PROTEIN NMB0088-RELATED"/>
    <property type="match status" value="1"/>
</dbReference>
<keyword evidence="10" id="KW-1185">Reference proteome</keyword>
<accession>A0A8H9G087</accession>
<feature type="chain" id="PRO_5034364708" evidence="8">
    <location>
        <begin position="23"/>
        <end position="518"/>
    </location>
</feature>
<dbReference type="Gene3D" id="2.40.160.60">
    <property type="entry name" value="Outer membrane protein transport protein (OMPP1/FadL/TodX)"/>
    <property type="match status" value="1"/>
</dbReference>
<keyword evidence="4" id="KW-0812">Transmembrane</keyword>
<protein>
    <submittedName>
        <fullName evidence="9">Transporter</fullName>
    </submittedName>
</protein>
<keyword evidence="7" id="KW-0998">Cell outer membrane</keyword>
<comment type="subcellular location">
    <subcellularLocation>
        <location evidence="1">Cell outer membrane</location>
        <topology evidence="1">Multi-pass membrane protein</topology>
    </subcellularLocation>
</comment>
<evidence type="ECO:0000256" key="2">
    <source>
        <dbReference type="ARBA" id="ARBA00008163"/>
    </source>
</evidence>
<proteinExistence type="inferred from homology"/>
<evidence type="ECO:0000256" key="7">
    <source>
        <dbReference type="ARBA" id="ARBA00023237"/>
    </source>
</evidence>
<dbReference type="AlphaFoldDB" id="A0A8H9G087"/>
<dbReference type="Proteomes" id="UP000614460">
    <property type="component" value="Unassembled WGS sequence"/>
</dbReference>
<evidence type="ECO:0000256" key="8">
    <source>
        <dbReference type="SAM" id="SignalP"/>
    </source>
</evidence>
<dbReference type="EMBL" id="BMKM01000004">
    <property type="protein sequence ID" value="GGE23474.1"/>
    <property type="molecule type" value="Genomic_DNA"/>
</dbReference>
<dbReference type="RefSeq" id="WP_182499394.1">
    <property type="nucleotide sequence ID" value="NZ_BMKM01000004.1"/>
</dbReference>
<feature type="signal peptide" evidence="8">
    <location>
        <begin position="1"/>
        <end position="22"/>
    </location>
</feature>
<keyword evidence="5 8" id="KW-0732">Signal</keyword>
<evidence type="ECO:0000256" key="4">
    <source>
        <dbReference type="ARBA" id="ARBA00022692"/>
    </source>
</evidence>
<gene>
    <name evidence="9" type="ORF">GCM10011516_21460</name>
</gene>
<dbReference type="GO" id="GO:0015483">
    <property type="term" value="F:long-chain fatty acid transporting porin activity"/>
    <property type="evidence" value="ECO:0007669"/>
    <property type="project" value="TreeGrafter"/>
</dbReference>
<evidence type="ECO:0000256" key="3">
    <source>
        <dbReference type="ARBA" id="ARBA00022452"/>
    </source>
</evidence>
<name>A0A8H9G087_9SPHI</name>
<dbReference type="InterPro" id="IPR005017">
    <property type="entry name" value="OMPP1/FadL/TodX"/>
</dbReference>
<keyword evidence="6" id="KW-0472">Membrane</keyword>
<evidence type="ECO:0000313" key="9">
    <source>
        <dbReference type="EMBL" id="GGE23474.1"/>
    </source>
</evidence>
<evidence type="ECO:0000256" key="6">
    <source>
        <dbReference type="ARBA" id="ARBA00023136"/>
    </source>
</evidence>
<dbReference type="PANTHER" id="PTHR35093:SF8">
    <property type="entry name" value="OUTER MEMBRANE PROTEIN NMB0088-RELATED"/>
    <property type="match status" value="1"/>
</dbReference>
<evidence type="ECO:0000256" key="5">
    <source>
        <dbReference type="ARBA" id="ARBA00022729"/>
    </source>
</evidence>
<keyword evidence="3" id="KW-1134">Transmembrane beta strand</keyword>